<dbReference type="PROSITE" id="PS50005">
    <property type="entry name" value="TPR"/>
    <property type="match status" value="3"/>
</dbReference>
<feature type="repeat" description="TPR" evidence="3">
    <location>
        <begin position="82"/>
        <end position="115"/>
    </location>
</feature>
<dbReference type="SUPFAM" id="SSF48452">
    <property type="entry name" value="TPR-like"/>
    <property type="match status" value="2"/>
</dbReference>
<dbReference type="Pfam" id="PF13181">
    <property type="entry name" value="TPR_8"/>
    <property type="match status" value="1"/>
</dbReference>
<dbReference type="Proteomes" id="UP001642464">
    <property type="component" value="Unassembled WGS sequence"/>
</dbReference>
<dbReference type="Pfam" id="PF13424">
    <property type="entry name" value="TPR_12"/>
    <property type="match status" value="2"/>
</dbReference>
<evidence type="ECO:0000256" key="3">
    <source>
        <dbReference type="PROSITE-ProRule" id="PRU00339"/>
    </source>
</evidence>
<evidence type="ECO:0000256" key="2">
    <source>
        <dbReference type="ARBA" id="ARBA00022803"/>
    </source>
</evidence>
<reference evidence="4 5" key="1">
    <citation type="submission" date="2024-02" db="EMBL/GenBank/DDBJ databases">
        <authorList>
            <person name="Chen Y."/>
            <person name="Shah S."/>
            <person name="Dougan E. K."/>
            <person name="Thang M."/>
            <person name="Chan C."/>
        </authorList>
    </citation>
    <scope>NUCLEOTIDE SEQUENCE [LARGE SCALE GENOMIC DNA]</scope>
</reference>
<dbReference type="PROSITE" id="PS50293">
    <property type="entry name" value="TPR_REGION"/>
    <property type="match status" value="1"/>
</dbReference>
<name>A0ABP0IDY4_9DINO</name>
<accession>A0ABP0IDY4</accession>
<evidence type="ECO:0000313" key="5">
    <source>
        <dbReference type="Proteomes" id="UP001642464"/>
    </source>
</evidence>
<sequence>MWRHVARPRSALGRMLRLASETSLPQRSNTYINLGKFETMGSDVGRAATGLAYLQETLQMQSAEYQAEESPIRKSAAGLGLAKTLHEVGRQHHHLGDAEEAIQHYLKAQELLQEAITLREQDGKTSKALTLARFIKSEVCSSLGVAYNDSSRPKEAEMQHQEALQLRKELVGKDHPSMAECLNNLGGLYFARGAYQKAAEHYEQALELLPPNTPFMALTLYNLGLCRASLGQFPAAETALKRALQIAERSLGPSHAQVAMIRETLKSSRRPAESKPS</sequence>
<organism evidence="4 5">
    <name type="scientific">Durusdinium trenchii</name>
    <dbReference type="NCBI Taxonomy" id="1381693"/>
    <lineage>
        <taxon>Eukaryota</taxon>
        <taxon>Sar</taxon>
        <taxon>Alveolata</taxon>
        <taxon>Dinophyceae</taxon>
        <taxon>Suessiales</taxon>
        <taxon>Symbiodiniaceae</taxon>
        <taxon>Durusdinium</taxon>
    </lineage>
</organism>
<dbReference type="SMART" id="SM00028">
    <property type="entry name" value="TPR"/>
    <property type="match status" value="4"/>
</dbReference>
<dbReference type="PANTHER" id="PTHR45641:SF19">
    <property type="entry name" value="NEPHROCYSTIN-3"/>
    <property type="match status" value="1"/>
</dbReference>
<evidence type="ECO:0000313" key="4">
    <source>
        <dbReference type="EMBL" id="CAK9000799.1"/>
    </source>
</evidence>
<keyword evidence="5" id="KW-1185">Reference proteome</keyword>
<feature type="repeat" description="TPR" evidence="3">
    <location>
        <begin position="217"/>
        <end position="250"/>
    </location>
</feature>
<keyword evidence="2 3" id="KW-0802">TPR repeat</keyword>
<dbReference type="PANTHER" id="PTHR45641">
    <property type="entry name" value="TETRATRICOPEPTIDE REPEAT PROTEIN (AFU_ORTHOLOGUE AFUA_6G03870)"/>
    <property type="match status" value="1"/>
</dbReference>
<keyword evidence="1" id="KW-0677">Repeat</keyword>
<dbReference type="Gene3D" id="1.25.40.10">
    <property type="entry name" value="Tetratricopeptide repeat domain"/>
    <property type="match status" value="2"/>
</dbReference>
<feature type="repeat" description="TPR" evidence="3">
    <location>
        <begin position="179"/>
        <end position="212"/>
    </location>
</feature>
<evidence type="ECO:0000256" key="1">
    <source>
        <dbReference type="ARBA" id="ARBA00022737"/>
    </source>
</evidence>
<proteinExistence type="predicted"/>
<dbReference type="EMBL" id="CAXAMM010003658">
    <property type="protein sequence ID" value="CAK9000799.1"/>
    <property type="molecule type" value="Genomic_DNA"/>
</dbReference>
<dbReference type="InterPro" id="IPR011990">
    <property type="entry name" value="TPR-like_helical_dom_sf"/>
</dbReference>
<gene>
    <name evidence="4" type="ORF">SCF082_LOCUS6651</name>
</gene>
<protein>
    <submittedName>
        <fullName evidence="4">Kinesin light chain 4 (KLC 4) (Kinesin-like protein 8)</fullName>
    </submittedName>
</protein>
<dbReference type="InterPro" id="IPR019734">
    <property type="entry name" value="TPR_rpt"/>
</dbReference>
<comment type="caution">
    <text evidence="4">The sequence shown here is derived from an EMBL/GenBank/DDBJ whole genome shotgun (WGS) entry which is preliminary data.</text>
</comment>